<dbReference type="PANTHER" id="PTHR44757:SF2">
    <property type="entry name" value="BIOFILM ARCHITECTURE MAINTENANCE PROTEIN MBAA"/>
    <property type="match status" value="1"/>
</dbReference>
<dbReference type="InterPro" id="IPR013656">
    <property type="entry name" value="PAS_4"/>
</dbReference>
<dbReference type="InterPro" id="IPR029787">
    <property type="entry name" value="Nucleotide_cyclase"/>
</dbReference>
<evidence type="ECO:0000313" key="6">
    <source>
        <dbReference type="EMBL" id="RQP25077.1"/>
    </source>
</evidence>
<dbReference type="Gene3D" id="3.30.450.20">
    <property type="entry name" value="PAS domain"/>
    <property type="match status" value="1"/>
</dbReference>
<dbReference type="InterPro" id="IPR011006">
    <property type="entry name" value="CheY-like_superfamily"/>
</dbReference>
<dbReference type="Pfam" id="PF00990">
    <property type="entry name" value="GGDEF"/>
    <property type="match status" value="2"/>
</dbReference>
<dbReference type="CDD" id="cd01949">
    <property type="entry name" value="GGDEF"/>
    <property type="match status" value="1"/>
</dbReference>
<feature type="domain" description="Response regulatory" evidence="2">
    <location>
        <begin position="17"/>
        <end position="133"/>
    </location>
</feature>
<dbReference type="PROSITE" id="PS50110">
    <property type="entry name" value="RESPONSE_REGULATORY"/>
    <property type="match status" value="1"/>
</dbReference>
<evidence type="ECO:0000259" key="4">
    <source>
        <dbReference type="PROSITE" id="PS50883"/>
    </source>
</evidence>
<proteinExistence type="predicted"/>
<gene>
    <name evidence="6" type="ORF">DZC73_09495</name>
</gene>
<feature type="domain" description="GGDEF" evidence="5">
    <location>
        <begin position="303"/>
        <end position="455"/>
    </location>
</feature>
<dbReference type="InterPro" id="IPR035965">
    <property type="entry name" value="PAS-like_dom_sf"/>
</dbReference>
<dbReference type="Gene3D" id="3.30.70.270">
    <property type="match status" value="1"/>
</dbReference>
<keyword evidence="7" id="KW-1185">Reference proteome</keyword>
<dbReference type="EMBL" id="QUSW01000002">
    <property type="protein sequence ID" value="RQP25077.1"/>
    <property type="molecule type" value="Genomic_DNA"/>
</dbReference>
<sequence>MNPSVASGDDDPLGQPRVLLVDDDEVNLLLTSIALRERGFSITEATSGERAIQVLADWLPDVVVLDALMPGMDGFQTCRELRALPGFESLPVLMLTGLDDDASINRAYEAGATDFFVKSTQWSLLAGRLRYLLRSSRTRLELERSKSKLARAQDLARMGSFDWRRFQGSPIFSVEGLRVFGLGPGARLEFRQLLRMLPPEDRAGFVTVLHDVMGHSSVLATDIPVTLADGRQRIIHTEAEPEFNEHGNLVGYTGIVQDVTDRRMAEDKIRHLANFDALTGLPNRRQLIWRTERALEYARRLNHQVSLLLIDLDRFKVINDTLGHGAGDELLMEVARRLRSCVRHSDQVMESSLEAMGSRSHRTLEAVGRLGGDEFIALLPEVADERDAERVAVRILDLMREPIFVGGQECFVTASVGIAMFPRDGLSVADLMRNSDVAMYSVKAQGRNAASVYKPALAGKGREKLELESALHKAIERNELVLHYQPKIDVRAAKMVGAEALMRWQRNGVLVPPADFIPLAEETGLIIPLSEWAIREAARQARVWQDNFGFSDSIAVNLPNRLFERTDLVEHIHQAVTTYGVAHHAIELEITETGLMKDLQNVIPSLHRLNEIGVEISIDDFGTGYSSLAYLTTLPISELKIDRSFVRDLGLTPQSSAVVTAIIALARSLGLRVIAEGVENLRQMEVLHRLGCGVMQGFLFSKPQLPEDIETWLQQTVLPKKAPWIGKAGDTELADALRAAEARSGPRATPAA</sequence>
<dbReference type="InterPro" id="IPR000160">
    <property type="entry name" value="GGDEF_dom"/>
</dbReference>
<feature type="domain" description="EAL" evidence="4">
    <location>
        <begin position="464"/>
        <end position="717"/>
    </location>
</feature>
<dbReference type="InterPro" id="IPR000014">
    <property type="entry name" value="PAS"/>
</dbReference>
<dbReference type="CDD" id="cd01948">
    <property type="entry name" value="EAL"/>
    <property type="match status" value="1"/>
</dbReference>
<dbReference type="SUPFAM" id="SSF141868">
    <property type="entry name" value="EAL domain-like"/>
    <property type="match status" value="1"/>
</dbReference>
<accession>A0A3N7HS31</accession>
<evidence type="ECO:0000259" key="3">
    <source>
        <dbReference type="PROSITE" id="PS50113"/>
    </source>
</evidence>
<dbReference type="InterPro" id="IPR035919">
    <property type="entry name" value="EAL_sf"/>
</dbReference>
<dbReference type="GO" id="GO:0000160">
    <property type="term" value="P:phosphorelay signal transduction system"/>
    <property type="evidence" value="ECO:0007669"/>
    <property type="project" value="InterPro"/>
</dbReference>
<dbReference type="OrthoDB" id="9813903at2"/>
<dbReference type="CDD" id="cd00130">
    <property type="entry name" value="PAS"/>
    <property type="match status" value="1"/>
</dbReference>
<dbReference type="PANTHER" id="PTHR44757">
    <property type="entry name" value="DIGUANYLATE CYCLASE DGCP"/>
    <property type="match status" value="1"/>
</dbReference>
<evidence type="ECO:0000259" key="5">
    <source>
        <dbReference type="PROSITE" id="PS50887"/>
    </source>
</evidence>
<organism evidence="6 7">
    <name type="scientific">Piscinibacter terrae</name>
    <dbReference type="NCBI Taxonomy" id="2496871"/>
    <lineage>
        <taxon>Bacteria</taxon>
        <taxon>Pseudomonadati</taxon>
        <taxon>Pseudomonadota</taxon>
        <taxon>Betaproteobacteria</taxon>
        <taxon>Burkholderiales</taxon>
        <taxon>Sphaerotilaceae</taxon>
        <taxon>Piscinibacter</taxon>
    </lineage>
</organism>
<reference evidence="6 7" key="2">
    <citation type="submission" date="2018-12" db="EMBL/GenBank/DDBJ databases">
        <title>Rhizobacter gummiphilus sp. nov., a rubber-degrading bacterium isolated from the soil of a botanical garden in Japan.</title>
        <authorList>
            <person name="Shunsuke S.S."/>
        </authorList>
    </citation>
    <scope>NUCLEOTIDE SEQUENCE [LARGE SCALE GENOMIC DNA]</scope>
    <source>
        <strain evidence="6 7">S-16</strain>
    </source>
</reference>
<dbReference type="InterPro" id="IPR001789">
    <property type="entry name" value="Sig_transdc_resp-reg_receiver"/>
</dbReference>
<dbReference type="Pfam" id="PF00563">
    <property type="entry name" value="EAL"/>
    <property type="match status" value="1"/>
</dbReference>
<dbReference type="Pfam" id="PF08448">
    <property type="entry name" value="PAS_4"/>
    <property type="match status" value="1"/>
</dbReference>
<dbReference type="SUPFAM" id="SSF55785">
    <property type="entry name" value="PYP-like sensor domain (PAS domain)"/>
    <property type="match status" value="1"/>
</dbReference>
<dbReference type="SMART" id="SM00448">
    <property type="entry name" value="REC"/>
    <property type="match status" value="1"/>
</dbReference>
<feature type="domain" description="PAC" evidence="3">
    <location>
        <begin position="219"/>
        <end position="271"/>
    </location>
</feature>
<name>A0A3N7HS31_9BURK</name>
<dbReference type="InterPro" id="IPR052155">
    <property type="entry name" value="Biofilm_reg_signaling"/>
</dbReference>
<dbReference type="Pfam" id="PF00072">
    <property type="entry name" value="Response_reg"/>
    <property type="match status" value="1"/>
</dbReference>
<comment type="caution">
    <text evidence="6">The sequence shown here is derived from an EMBL/GenBank/DDBJ whole genome shotgun (WGS) entry which is preliminary data.</text>
</comment>
<dbReference type="PROSITE" id="PS50113">
    <property type="entry name" value="PAC"/>
    <property type="match status" value="1"/>
</dbReference>
<dbReference type="Proteomes" id="UP000267464">
    <property type="component" value="Unassembled WGS sequence"/>
</dbReference>
<feature type="modified residue" description="4-aspartylphosphate" evidence="1">
    <location>
        <position position="66"/>
    </location>
</feature>
<dbReference type="SUPFAM" id="SSF55073">
    <property type="entry name" value="Nucleotide cyclase"/>
    <property type="match status" value="1"/>
</dbReference>
<dbReference type="AlphaFoldDB" id="A0A3N7HS31"/>
<dbReference type="SMART" id="SM00052">
    <property type="entry name" value="EAL"/>
    <property type="match status" value="1"/>
</dbReference>
<protein>
    <submittedName>
        <fullName evidence="6">EAL domain-containing protein</fullName>
    </submittedName>
</protein>
<evidence type="ECO:0000259" key="2">
    <source>
        <dbReference type="PROSITE" id="PS50110"/>
    </source>
</evidence>
<dbReference type="InterPro" id="IPR001633">
    <property type="entry name" value="EAL_dom"/>
</dbReference>
<dbReference type="Gene3D" id="3.20.20.450">
    <property type="entry name" value="EAL domain"/>
    <property type="match status" value="1"/>
</dbReference>
<dbReference type="InterPro" id="IPR000700">
    <property type="entry name" value="PAS-assoc_C"/>
</dbReference>
<evidence type="ECO:0000313" key="7">
    <source>
        <dbReference type="Proteomes" id="UP000267464"/>
    </source>
</evidence>
<dbReference type="RefSeq" id="WP_124539984.1">
    <property type="nucleotide sequence ID" value="NZ_QUSW01000002.1"/>
</dbReference>
<dbReference type="PROSITE" id="PS50887">
    <property type="entry name" value="GGDEF"/>
    <property type="match status" value="1"/>
</dbReference>
<dbReference type="PROSITE" id="PS50883">
    <property type="entry name" value="EAL"/>
    <property type="match status" value="1"/>
</dbReference>
<evidence type="ECO:0000256" key="1">
    <source>
        <dbReference type="PROSITE-ProRule" id="PRU00169"/>
    </source>
</evidence>
<dbReference type="NCBIfam" id="TIGR00254">
    <property type="entry name" value="GGDEF"/>
    <property type="match status" value="1"/>
</dbReference>
<keyword evidence="1" id="KW-0597">Phosphoprotein</keyword>
<dbReference type="InterPro" id="IPR043128">
    <property type="entry name" value="Rev_trsase/Diguanyl_cyclase"/>
</dbReference>
<dbReference type="Gene3D" id="3.40.50.2300">
    <property type="match status" value="1"/>
</dbReference>
<reference evidence="6 7" key="1">
    <citation type="submission" date="2018-08" db="EMBL/GenBank/DDBJ databases">
        <authorList>
            <person name="Khan S.A."/>
            <person name="Jeon C.O."/>
            <person name="Chun B.H."/>
            <person name="Jeong S.E."/>
        </authorList>
    </citation>
    <scope>NUCLEOTIDE SEQUENCE [LARGE SCALE GENOMIC DNA]</scope>
    <source>
        <strain evidence="6 7">S-16</strain>
    </source>
</reference>
<dbReference type="SMART" id="SM00267">
    <property type="entry name" value="GGDEF"/>
    <property type="match status" value="1"/>
</dbReference>
<dbReference type="SUPFAM" id="SSF52172">
    <property type="entry name" value="CheY-like"/>
    <property type="match status" value="1"/>
</dbReference>